<evidence type="ECO:0000256" key="11">
    <source>
        <dbReference type="ARBA" id="ARBA00025529"/>
    </source>
</evidence>
<reference evidence="16" key="1">
    <citation type="journal article" date="2020" name="bioRxiv">
        <title>Chromosome-level reference genome of the European wasp spider Argiope bruennichi: a resource for studies on range expansion and evolutionary adaptation.</title>
        <authorList>
            <person name="Sheffer M.M."/>
            <person name="Hoppe A."/>
            <person name="Krehenwinkel H."/>
            <person name="Uhl G."/>
            <person name="Kuss A.W."/>
            <person name="Jensen L."/>
            <person name="Jensen C."/>
            <person name="Gillespie R.G."/>
            <person name="Hoff K.J."/>
            <person name="Prost S."/>
        </authorList>
    </citation>
    <scope>NUCLEOTIDE SEQUENCE</scope>
</reference>
<keyword evidence="6 12" id="KW-0862">Zinc</keyword>
<sequence>MIHLGLFVAILLIQSCSLDSVKPQQYYPIENYKLNLFQGDILSKWNFIGENRKSMSRQLVRKAFDLLEDEIKSGNANSKSKKKSSTVSENTIKKQKMLNSKEKKNKKFKKMKSPIDKLNLFQGDILLGNGTFDMDRFAVPHKSLRWPDGTVPYILDDIYSDSEKELIRSAMDEFEKQTCIKWVERTDEDSYVEIFNDVGCYSDIGRTSGRRSLSLESPICMSKGTIMHELMHALGFLHEHSRADRDDYVDVVWDNIVDGRQSNFEKYRPSAIDTMGLDYDYRSVMHYEPYMYAADRNHPTLKPSDHQVPLNQLGHGQAEGVFTDLDIEKIKTFYEC</sequence>
<evidence type="ECO:0000256" key="1">
    <source>
        <dbReference type="ARBA" id="ARBA00011245"/>
    </source>
</evidence>
<feature type="active site" evidence="12">
    <location>
        <position position="229"/>
    </location>
</feature>
<evidence type="ECO:0000256" key="14">
    <source>
        <dbReference type="SAM" id="MobiDB-lite"/>
    </source>
</evidence>
<feature type="chain" id="PRO_5035961409" description="Metalloendopeptidase" evidence="13">
    <location>
        <begin position="19"/>
        <end position="336"/>
    </location>
</feature>
<dbReference type="InterPro" id="IPR034035">
    <property type="entry name" value="Astacin-like_dom"/>
</dbReference>
<evidence type="ECO:0000256" key="12">
    <source>
        <dbReference type="PROSITE-ProRule" id="PRU01211"/>
    </source>
</evidence>
<comment type="caution">
    <text evidence="16">The sequence shown here is derived from an EMBL/GenBank/DDBJ whole genome shotgun (WGS) entry which is preliminary data.</text>
</comment>
<dbReference type="InterPro" id="IPR006026">
    <property type="entry name" value="Peptidase_Metallo"/>
</dbReference>
<keyword evidence="2 12" id="KW-0645">Protease</keyword>
<keyword evidence="17" id="KW-1185">Reference proteome</keyword>
<keyword evidence="7 12" id="KW-0482">Metalloprotease</keyword>
<keyword evidence="3 12" id="KW-0479">Metal-binding</keyword>
<dbReference type="GO" id="GO:0008270">
    <property type="term" value="F:zinc ion binding"/>
    <property type="evidence" value="ECO:0007669"/>
    <property type="project" value="UniProtKB-UniRule"/>
</dbReference>
<proteinExistence type="predicted"/>
<dbReference type="Pfam" id="PF01400">
    <property type="entry name" value="Astacin"/>
    <property type="match status" value="1"/>
</dbReference>
<evidence type="ECO:0000256" key="6">
    <source>
        <dbReference type="ARBA" id="ARBA00022833"/>
    </source>
</evidence>
<evidence type="ECO:0000256" key="10">
    <source>
        <dbReference type="ARBA" id="ARBA00023180"/>
    </source>
</evidence>
<dbReference type="GO" id="GO:0004222">
    <property type="term" value="F:metalloendopeptidase activity"/>
    <property type="evidence" value="ECO:0007669"/>
    <property type="project" value="UniProtKB-UniRule"/>
</dbReference>
<keyword evidence="9" id="KW-1015">Disulfide bond</keyword>
<name>A0A8T0FYK6_ARGBR</name>
<evidence type="ECO:0000256" key="13">
    <source>
        <dbReference type="RuleBase" id="RU361183"/>
    </source>
</evidence>
<feature type="binding site" evidence="12">
    <location>
        <position position="232"/>
    </location>
    <ligand>
        <name>Zn(2+)</name>
        <dbReference type="ChEBI" id="CHEBI:29105"/>
        <note>catalytic</note>
    </ligand>
</feature>
<dbReference type="AlphaFoldDB" id="A0A8T0FYK6"/>
<keyword evidence="4 13" id="KW-0732">Signal</keyword>
<comment type="caution">
    <text evidence="12">Lacks conserved residue(s) required for the propagation of feature annotation.</text>
</comment>
<dbReference type="EC" id="3.4.24.-" evidence="13"/>
<evidence type="ECO:0000256" key="7">
    <source>
        <dbReference type="ARBA" id="ARBA00023049"/>
    </source>
</evidence>
<evidence type="ECO:0000313" key="17">
    <source>
        <dbReference type="Proteomes" id="UP000807504"/>
    </source>
</evidence>
<accession>A0A8T0FYK6</accession>
<dbReference type="Proteomes" id="UP000807504">
    <property type="component" value="Unassembled WGS sequence"/>
</dbReference>
<feature type="binding site" evidence="12">
    <location>
        <position position="228"/>
    </location>
    <ligand>
        <name>Zn(2+)</name>
        <dbReference type="ChEBI" id="CHEBI:29105"/>
        <note>catalytic</note>
    </ligand>
</feature>
<dbReference type="PANTHER" id="PTHR10127">
    <property type="entry name" value="DISCOIDIN, CUB, EGF, LAMININ , AND ZINC METALLOPROTEASE DOMAIN CONTAINING"/>
    <property type="match status" value="1"/>
</dbReference>
<feature type="domain" description="Peptidase M12A" evidence="15">
    <location>
        <begin position="136"/>
        <end position="336"/>
    </location>
</feature>
<organism evidence="16 17">
    <name type="scientific">Argiope bruennichi</name>
    <name type="common">Wasp spider</name>
    <name type="synonym">Aranea bruennichi</name>
    <dbReference type="NCBI Taxonomy" id="94029"/>
    <lineage>
        <taxon>Eukaryota</taxon>
        <taxon>Metazoa</taxon>
        <taxon>Ecdysozoa</taxon>
        <taxon>Arthropoda</taxon>
        <taxon>Chelicerata</taxon>
        <taxon>Arachnida</taxon>
        <taxon>Araneae</taxon>
        <taxon>Araneomorphae</taxon>
        <taxon>Entelegynae</taxon>
        <taxon>Araneoidea</taxon>
        <taxon>Araneidae</taxon>
        <taxon>Argiope</taxon>
    </lineage>
</organism>
<evidence type="ECO:0000256" key="8">
    <source>
        <dbReference type="ARBA" id="ARBA00023145"/>
    </source>
</evidence>
<dbReference type="CDD" id="cd04280">
    <property type="entry name" value="ZnMc_astacin_like"/>
    <property type="match status" value="1"/>
</dbReference>
<dbReference type="SUPFAM" id="SSF55486">
    <property type="entry name" value="Metalloproteases ('zincins'), catalytic domain"/>
    <property type="match status" value="1"/>
</dbReference>
<dbReference type="SMART" id="SM00235">
    <property type="entry name" value="ZnMc"/>
    <property type="match status" value="1"/>
</dbReference>
<dbReference type="PRINTS" id="PR00480">
    <property type="entry name" value="ASTACIN"/>
</dbReference>
<keyword evidence="5 12" id="KW-0378">Hydrolase</keyword>
<feature type="binding site" evidence="12">
    <location>
        <position position="238"/>
    </location>
    <ligand>
        <name>Zn(2+)</name>
        <dbReference type="ChEBI" id="CHEBI:29105"/>
        <note>catalytic</note>
    </ligand>
</feature>
<keyword evidence="8" id="KW-0865">Zymogen</keyword>
<feature type="signal peptide" evidence="13">
    <location>
        <begin position="1"/>
        <end position="18"/>
    </location>
</feature>
<feature type="region of interest" description="Disordered" evidence="14">
    <location>
        <begin position="75"/>
        <end position="96"/>
    </location>
</feature>
<evidence type="ECO:0000256" key="9">
    <source>
        <dbReference type="ARBA" id="ARBA00023157"/>
    </source>
</evidence>
<comment type="cofactor">
    <cofactor evidence="12 13">
        <name>Zn(2+)</name>
        <dbReference type="ChEBI" id="CHEBI:29105"/>
    </cofactor>
    <text evidence="12 13">Binds 1 zinc ion per subunit.</text>
</comment>
<dbReference type="GO" id="GO:0006508">
    <property type="term" value="P:proteolysis"/>
    <property type="evidence" value="ECO:0007669"/>
    <property type="project" value="UniProtKB-KW"/>
</dbReference>
<comment type="function">
    <text evidence="11">Zinc metalloprotease. Provoques deadhesion of endothelial cells from cell cultures, and also degradation of fibronectin, fibrinogen and gelatin in vitro. Its role in the venom is not fully understood but it might act as a spreading factor that facilitates diffusion of other venom toxins. Alternatively, it might be involved in the proteolytic processing of other venom toxins or it might play a role in extra-oral digestion of prey.</text>
</comment>
<comment type="subunit">
    <text evidence="1">Monomer.</text>
</comment>
<dbReference type="EMBL" id="JABXBU010000001">
    <property type="protein sequence ID" value="KAF8796194.1"/>
    <property type="molecule type" value="Genomic_DNA"/>
</dbReference>
<evidence type="ECO:0000256" key="4">
    <source>
        <dbReference type="ARBA" id="ARBA00022729"/>
    </source>
</evidence>
<dbReference type="PROSITE" id="PS51864">
    <property type="entry name" value="ASTACIN"/>
    <property type="match status" value="1"/>
</dbReference>
<evidence type="ECO:0000256" key="3">
    <source>
        <dbReference type="ARBA" id="ARBA00022723"/>
    </source>
</evidence>
<gene>
    <name evidence="16" type="ORF">HNY73_000604</name>
</gene>
<evidence type="ECO:0000313" key="16">
    <source>
        <dbReference type="EMBL" id="KAF8796194.1"/>
    </source>
</evidence>
<evidence type="ECO:0000259" key="15">
    <source>
        <dbReference type="PROSITE" id="PS51864"/>
    </source>
</evidence>
<evidence type="ECO:0000256" key="5">
    <source>
        <dbReference type="ARBA" id="ARBA00022801"/>
    </source>
</evidence>
<protein>
    <recommendedName>
        <fullName evidence="13">Metalloendopeptidase</fullName>
        <ecNumber evidence="13">3.4.24.-</ecNumber>
    </recommendedName>
</protein>
<dbReference type="InterPro" id="IPR024079">
    <property type="entry name" value="MetalloPept_cat_dom_sf"/>
</dbReference>
<dbReference type="FunFam" id="3.40.390.10:FF:000015">
    <property type="entry name" value="Meprin A subunit"/>
    <property type="match status" value="1"/>
</dbReference>
<dbReference type="PANTHER" id="PTHR10127:SF850">
    <property type="entry name" value="METALLOENDOPEPTIDASE"/>
    <property type="match status" value="1"/>
</dbReference>
<reference evidence="16" key="2">
    <citation type="submission" date="2020-06" db="EMBL/GenBank/DDBJ databases">
        <authorList>
            <person name="Sheffer M."/>
        </authorList>
    </citation>
    <scope>NUCLEOTIDE SEQUENCE</scope>
</reference>
<keyword evidence="10" id="KW-0325">Glycoprotein</keyword>
<dbReference type="Gene3D" id="3.40.390.10">
    <property type="entry name" value="Collagenase (Catalytic Domain)"/>
    <property type="match status" value="1"/>
</dbReference>
<dbReference type="InterPro" id="IPR001506">
    <property type="entry name" value="Peptidase_M12A"/>
</dbReference>
<evidence type="ECO:0000256" key="2">
    <source>
        <dbReference type="ARBA" id="ARBA00022670"/>
    </source>
</evidence>